<dbReference type="CDD" id="cd03224">
    <property type="entry name" value="ABC_TM1139_LivF_branched"/>
    <property type="match status" value="1"/>
</dbReference>
<evidence type="ECO:0000259" key="6">
    <source>
        <dbReference type="PROSITE" id="PS50893"/>
    </source>
</evidence>
<dbReference type="PROSITE" id="PS00211">
    <property type="entry name" value="ABC_TRANSPORTER_1"/>
    <property type="match status" value="1"/>
</dbReference>
<proteinExistence type="inferred from homology"/>
<feature type="domain" description="ABC transporter" evidence="6">
    <location>
        <begin position="3"/>
        <end position="235"/>
    </location>
</feature>
<keyword evidence="5" id="KW-0029">Amino-acid transport</keyword>
<evidence type="ECO:0000256" key="2">
    <source>
        <dbReference type="ARBA" id="ARBA00022448"/>
    </source>
</evidence>
<reference evidence="8" key="1">
    <citation type="journal article" date="2019" name="Int. J. Syst. Evol. Microbiol.">
        <title>The Global Catalogue of Microorganisms (GCM) 10K type strain sequencing project: providing services to taxonomists for standard genome sequencing and annotation.</title>
        <authorList>
            <consortium name="The Broad Institute Genomics Platform"/>
            <consortium name="The Broad Institute Genome Sequencing Center for Infectious Disease"/>
            <person name="Wu L."/>
            <person name="Ma J."/>
        </authorList>
    </citation>
    <scope>NUCLEOTIDE SEQUENCE [LARGE SCALE GENOMIC DNA]</scope>
    <source>
        <strain evidence="8">KCTC 52677</strain>
    </source>
</reference>
<dbReference type="Pfam" id="PF00005">
    <property type="entry name" value="ABC_tran"/>
    <property type="match status" value="1"/>
</dbReference>
<sequence length="235" mass="25542">MLLEVKNLRVHYGKVEAVKGVSLSLRQGQIITLIGANGAGKSSILKAISGLVRPSGGEVLYEGRRIDGQPPNRVVEMGIVNVPEGRRLFKLMTVRENLRLGAYLDRDSRRVADGIEEVFDRFPILREKQHQPSGKLSGGQQQMVAIGRALMARPKVLLMDEPSLGLSPKMIDEIAALIVELRKAGLSIVLVEQNANLALHLADHGYVLETGSIALEGPSDRLLSDPEVARAYLGA</sequence>
<dbReference type="InterPro" id="IPR017871">
    <property type="entry name" value="ABC_transporter-like_CS"/>
</dbReference>
<dbReference type="PANTHER" id="PTHR43820:SF4">
    <property type="entry name" value="HIGH-AFFINITY BRANCHED-CHAIN AMINO ACID TRANSPORT ATP-BINDING PROTEIN LIVF"/>
    <property type="match status" value="1"/>
</dbReference>
<accession>A0ABV7DH27</accession>
<comment type="caution">
    <text evidence="7">The sequence shown here is derived from an EMBL/GenBank/DDBJ whole genome shotgun (WGS) entry which is preliminary data.</text>
</comment>
<comment type="similarity">
    <text evidence="1">Belongs to the ABC transporter superfamily.</text>
</comment>
<evidence type="ECO:0000256" key="5">
    <source>
        <dbReference type="ARBA" id="ARBA00022970"/>
    </source>
</evidence>
<keyword evidence="4 7" id="KW-0067">ATP-binding</keyword>
<dbReference type="PANTHER" id="PTHR43820">
    <property type="entry name" value="HIGH-AFFINITY BRANCHED-CHAIN AMINO ACID TRANSPORT ATP-BINDING PROTEIN LIVF"/>
    <property type="match status" value="1"/>
</dbReference>
<dbReference type="SUPFAM" id="SSF52540">
    <property type="entry name" value="P-loop containing nucleoside triphosphate hydrolases"/>
    <property type="match status" value="1"/>
</dbReference>
<evidence type="ECO:0000256" key="4">
    <source>
        <dbReference type="ARBA" id="ARBA00022840"/>
    </source>
</evidence>
<gene>
    <name evidence="7" type="ORF">ACFOHH_14165</name>
</gene>
<protein>
    <submittedName>
        <fullName evidence="7">ABC transporter ATP-binding protein</fullName>
    </submittedName>
</protein>
<keyword evidence="3" id="KW-0547">Nucleotide-binding</keyword>
<dbReference type="InterPro" id="IPR052156">
    <property type="entry name" value="BCAA_Transport_ATP-bd_LivF"/>
</dbReference>
<dbReference type="SMART" id="SM00382">
    <property type="entry name" value="AAA"/>
    <property type="match status" value="1"/>
</dbReference>
<evidence type="ECO:0000313" key="7">
    <source>
        <dbReference type="EMBL" id="MFC3074251.1"/>
    </source>
</evidence>
<keyword evidence="2" id="KW-0813">Transport</keyword>
<dbReference type="PROSITE" id="PS50893">
    <property type="entry name" value="ABC_TRANSPORTER_2"/>
    <property type="match status" value="1"/>
</dbReference>
<dbReference type="InterPro" id="IPR027417">
    <property type="entry name" value="P-loop_NTPase"/>
</dbReference>
<dbReference type="Gene3D" id="3.40.50.300">
    <property type="entry name" value="P-loop containing nucleotide triphosphate hydrolases"/>
    <property type="match status" value="1"/>
</dbReference>
<name>A0ABV7DH27_9HYPH</name>
<dbReference type="GO" id="GO:0005524">
    <property type="term" value="F:ATP binding"/>
    <property type="evidence" value="ECO:0007669"/>
    <property type="project" value="UniProtKB-KW"/>
</dbReference>
<dbReference type="InterPro" id="IPR003439">
    <property type="entry name" value="ABC_transporter-like_ATP-bd"/>
</dbReference>
<evidence type="ECO:0000256" key="1">
    <source>
        <dbReference type="ARBA" id="ARBA00005417"/>
    </source>
</evidence>
<dbReference type="Proteomes" id="UP001595377">
    <property type="component" value="Unassembled WGS sequence"/>
</dbReference>
<dbReference type="EMBL" id="JBHRSP010000023">
    <property type="protein sequence ID" value="MFC3074251.1"/>
    <property type="molecule type" value="Genomic_DNA"/>
</dbReference>
<dbReference type="InterPro" id="IPR003593">
    <property type="entry name" value="AAA+_ATPase"/>
</dbReference>
<organism evidence="7 8">
    <name type="scientific">Shinella pollutisoli</name>
    <dbReference type="NCBI Taxonomy" id="2250594"/>
    <lineage>
        <taxon>Bacteria</taxon>
        <taxon>Pseudomonadati</taxon>
        <taxon>Pseudomonadota</taxon>
        <taxon>Alphaproteobacteria</taxon>
        <taxon>Hyphomicrobiales</taxon>
        <taxon>Rhizobiaceae</taxon>
        <taxon>Shinella</taxon>
    </lineage>
</organism>
<dbReference type="RefSeq" id="WP_371747748.1">
    <property type="nucleotide sequence ID" value="NZ_JBHRSP010000023.1"/>
</dbReference>
<evidence type="ECO:0000313" key="8">
    <source>
        <dbReference type="Proteomes" id="UP001595377"/>
    </source>
</evidence>
<evidence type="ECO:0000256" key="3">
    <source>
        <dbReference type="ARBA" id="ARBA00022741"/>
    </source>
</evidence>
<keyword evidence="8" id="KW-1185">Reference proteome</keyword>